<gene>
    <name evidence="1" type="ORF">FD32_GL001247</name>
</gene>
<accession>A0A0R1XJI4</accession>
<evidence type="ECO:0000313" key="2">
    <source>
        <dbReference type="Proteomes" id="UP000051412"/>
    </source>
</evidence>
<organism evidence="1 2">
    <name type="scientific">Limosilactobacillus panis DSM 6035</name>
    <dbReference type="NCBI Taxonomy" id="1423782"/>
    <lineage>
        <taxon>Bacteria</taxon>
        <taxon>Bacillati</taxon>
        <taxon>Bacillota</taxon>
        <taxon>Bacilli</taxon>
        <taxon>Lactobacillales</taxon>
        <taxon>Lactobacillaceae</taxon>
        <taxon>Limosilactobacillus</taxon>
    </lineage>
</organism>
<name>A0A0R1XJI4_9LACO</name>
<dbReference type="PATRIC" id="fig|1423782.4.peg.1303"/>
<evidence type="ECO:0000313" key="1">
    <source>
        <dbReference type="EMBL" id="KRM29669.1"/>
    </source>
</evidence>
<proteinExistence type="predicted"/>
<dbReference type="Proteomes" id="UP000051412">
    <property type="component" value="Unassembled WGS sequence"/>
</dbReference>
<dbReference type="Gene3D" id="3.40.50.300">
    <property type="entry name" value="P-loop containing nucleotide triphosphate hydrolases"/>
    <property type="match status" value="1"/>
</dbReference>
<keyword evidence="2" id="KW-1185">Reference proteome</keyword>
<dbReference type="InterPro" id="IPR027417">
    <property type="entry name" value="P-loop_NTPase"/>
</dbReference>
<reference evidence="1 2" key="1">
    <citation type="journal article" date="2015" name="Genome Announc.">
        <title>Expanding the biotechnology potential of lactobacilli through comparative genomics of 213 strains and associated genera.</title>
        <authorList>
            <person name="Sun Z."/>
            <person name="Harris H.M."/>
            <person name="McCann A."/>
            <person name="Guo C."/>
            <person name="Argimon S."/>
            <person name="Zhang W."/>
            <person name="Yang X."/>
            <person name="Jeffery I.B."/>
            <person name="Cooney J.C."/>
            <person name="Kagawa T.F."/>
            <person name="Liu W."/>
            <person name="Song Y."/>
            <person name="Salvetti E."/>
            <person name="Wrobel A."/>
            <person name="Rasinkangas P."/>
            <person name="Parkhill J."/>
            <person name="Rea M.C."/>
            <person name="O'Sullivan O."/>
            <person name="Ritari J."/>
            <person name="Douillard F.P."/>
            <person name="Paul Ross R."/>
            <person name="Yang R."/>
            <person name="Briner A.E."/>
            <person name="Felis G.E."/>
            <person name="de Vos W.M."/>
            <person name="Barrangou R."/>
            <person name="Klaenhammer T.R."/>
            <person name="Caufield P.W."/>
            <person name="Cui Y."/>
            <person name="Zhang H."/>
            <person name="O'Toole P.W."/>
        </authorList>
    </citation>
    <scope>NUCLEOTIDE SEQUENCE [LARGE SCALE GENOMIC DNA]</scope>
    <source>
        <strain evidence="1 2">DSM 6035</strain>
    </source>
</reference>
<comment type="caution">
    <text evidence="1">The sequence shown here is derived from an EMBL/GenBank/DDBJ whole genome shotgun (WGS) entry which is preliminary data.</text>
</comment>
<sequence length="299" mass="32851">MVILKPLTGDIIVSSVVLNGVTFEAKSGDQLEDVSMGLVSPQMVAICSSDDGPAAAIDQLLLSQGNIIDGSVEINGQDIANFRRHPERVMAFFENVQLKGKTVEKVLHRALRHVSGALDVEHTLQMLLPLGIKYNIKTAILSAVQQQELKIIILLALRRPVVVLGDALDGLTEKSRLIIGNLIKDYTRKTDSLVIFTSDNVSTMMRFANTIYYFNSNRLTSARDLTMNDGVDCTVTVTGTGFPVEMAVKLGAHMLEEAENEVRFLFTGNIQALLPLLEQSTITDVRIEDSTVEDELMAY</sequence>
<dbReference type="EMBL" id="AZGM01000021">
    <property type="protein sequence ID" value="KRM29669.1"/>
    <property type="molecule type" value="Genomic_DNA"/>
</dbReference>
<dbReference type="AlphaFoldDB" id="A0A0R1XJI4"/>
<dbReference type="SUPFAM" id="SSF52540">
    <property type="entry name" value="P-loop containing nucleoside triphosphate hydrolases"/>
    <property type="match status" value="1"/>
</dbReference>
<evidence type="ECO:0008006" key="3">
    <source>
        <dbReference type="Google" id="ProtNLM"/>
    </source>
</evidence>
<dbReference type="STRING" id="1423782.FD32_GL001247"/>
<protein>
    <recommendedName>
        <fullName evidence="3">ABC transporter domain-containing protein</fullName>
    </recommendedName>
</protein>